<dbReference type="Proteomes" id="UP000005808">
    <property type="component" value="Unassembled WGS sequence"/>
</dbReference>
<dbReference type="Gene3D" id="2.60.120.10">
    <property type="entry name" value="Jelly Rolls"/>
    <property type="match status" value="1"/>
</dbReference>
<dbReference type="InterPro" id="IPR009057">
    <property type="entry name" value="Homeodomain-like_sf"/>
</dbReference>
<evidence type="ECO:0000313" key="8">
    <source>
        <dbReference type="EMBL" id="EHP42591.1"/>
    </source>
</evidence>
<dbReference type="CDD" id="cd06124">
    <property type="entry name" value="cupin_NimR-like_N"/>
    <property type="match status" value="1"/>
</dbReference>
<keyword evidence="2" id="KW-0805">Transcription regulation</keyword>
<dbReference type="InterPro" id="IPR020449">
    <property type="entry name" value="Tscrpt_reg_AraC-type_HTH"/>
</dbReference>
<dbReference type="InterPro" id="IPR014710">
    <property type="entry name" value="RmlC-like_jellyroll"/>
</dbReference>
<dbReference type="PANTHER" id="PTHR11019">
    <property type="entry name" value="HTH-TYPE TRANSCRIPTIONAL REGULATOR NIMR"/>
    <property type="match status" value="1"/>
</dbReference>
<dbReference type="Gene3D" id="1.10.10.60">
    <property type="entry name" value="Homeodomain-like"/>
    <property type="match status" value="2"/>
</dbReference>
<dbReference type="PRINTS" id="PR00032">
    <property type="entry name" value="HTHARAC"/>
</dbReference>
<evidence type="ECO:0000256" key="4">
    <source>
        <dbReference type="ARBA" id="ARBA00023159"/>
    </source>
</evidence>
<dbReference type="PROSITE" id="PS01124">
    <property type="entry name" value="HTH_ARAC_FAMILY_2"/>
    <property type="match status" value="1"/>
</dbReference>
<proteinExistence type="predicted"/>
<evidence type="ECO:0000256" key="5">
    <source>
        <dbReference type="ARBA" id="ARBA00023163"/>
    </source>
</evidence>
<evidence type="ECO:0000256" key="1">
    <source>
        <dbReference type="ARBA" id="ARBA00022491"/>
    </source>
</evidence>
<keyword evidence="1" id="KW-0678">Repressor</keyword>
<feature type="region of interest" description="Disordered" evidence="6">
    <location>
        <begin position="1"/>
        <end position="33"/>
    </location>
</feature>
<dbReference type="EMBL" id="AHJE01000030">
    <property type="protein sequence ID" value="EHP42591.1"/>
    <property type="molecule type" value="Genomic_DNA"/>
</dbReference>
<dbReference type="InterPro" id="IPR003313">
    <property type="entry name" value="AraC-bd"/>
</dbReference>
<dbReference type="InterPro" id="IPR018060">
    <property type="entry name" value="HTH_AraC"/>
</dbReference>
<sequence length="290" mass="31721">MPRLPRPIAQRSAKSAEGAVPRTPASPPAIHRADTYARSPTYLQYDRSPMPVTAMAADYVPGHVTKPHQHPNAQLVHAVHGVMVVATAEGQWIVPPTRGMWMPGGMVHWIRMVGHVRMRTAYIRPDAAANLPTRCTVLGITPLLRELILAAIDIPSPYAAESRDGRLMRLLLDEVMLVPTLPLHLPRPADAGLREICDAIVGAPDTALTLAQWGARLGVDPKTIQRRFARETGMTFGQWRQQARLLSALEGLAAGAKVVDVALDLGYESPSAFSTMFRRQFGVPPSGFFR</sequence>
<dbReference type="SUPFAM" id="SSF51182">
    <property type="entry name" value="RmlC-like cupins"/>
    <property type="match status" value="1"/>
</dbReference>
<feature type="domain" description="HTH araC/xylS-type" evidence="7">
    <location>
        <begin position="194"/>
        <end position="290"/>
    </location>
</feature>
<dbReference type="SUPFAM" id="SSF46689">
    <property type="entry name" value="Homeodomain-like"/>
    <property type="match status" value="1"/>
</dbReference>
<organism evidence="8 9">
    <name type="scientific">Cupriavidus basilensis OR16</name>
    <dbReference type="NCBI Taxonomy" id="1127483"/>
    <lineage>
        <taxon>Bacteria</taxon>
        <taxon>Pseudomonadati</taxon>
        <taxon>Pseudomonadota</taxon>
        <taxon>Betaproteobacteria</taxon>
        <taxon>Burkholderiales</taxon>
        <taxon>Burkholderiaceae</taxon>
        <taxon>Cupriavidus</taxon>
    </lineage>
</organism>
<keyword evidence="3" id="KW-0238">DNA-binding</keyword>
<keyword evidence="4" id="KW-0010">Activator</keyword>
<dbReference type="PROSITE" id="PS00041">
    <property type="entry name" value="HTH_ARAC_FAMILY_1"/>
    <property type="match status" value="1"/>
</dbReference>
<comment type="caution">
    <text evidence="8">The sequence shown here is derived from an EMBL/GenBank/DDBJ whole genome shotgun (WGS) entry which is preliminary data.</text>
</comment>
<evidence type="ECO:0000259" key="7">
    <source>
        <dbReference type="PROSITE" id="PS01124"/>
    </source>
</evidence>
<keyword evidence="5" id="KW-0804">Transcription</keyword>
<gene>
    <name evidence="8" type="ORF">OR16_13099</name>
</gene>
<evidence type="ECO:0000256" key="3">
    <source>
        <dbReference type="ARBA" id="ARBA00023125"/>
    </source>
</evidence>
<dbReference type="GO" id="GO:0003700">
    <property type="term" value="F:DNA-binding transcription factor activity"/>
    <property type="evidence" value="ECO:0007669"/>
    <property type="project" value="InterPro"/>
</dbReference>
<dbReference type="AlphaFoldDB" id="H1S4A8"/>
<dbReference type="SMART" id="SM00342">
    <property type="entry name" value="HTH_ARAC"/>
    <property type="match status" value="1"/>
</dbReference>
<evidence type="ECO:0000256" key="6">
    <source>
        <dbReference type="SAM" id="MobiDB-lite"/>
    </source>
</evidence>
<protein>
    <submittedName>
        <fullName evidence="8">Fosmidomycin resistance protein Fsr</fullName>
    </submittedName>
</protein>
<dbReference type="PANTHER" id="PTHR11019:SF159">
    <property type="entry name" value="TRANSCRIPTIONAL REGULATOR-RELATED"/>
    <property type="match status" value="1"/>
</dbReference>
<dbReference type="RefSeq" id="WP_006158245.1">
    <property type="nucleotide sequence ID" value="NZ_AHJE01000030.1"/>
</dbReference>
<reference evidence="8 9" key="1">
    <citation type="journal article" date="2012" name="J. Bacteriol.">
        <title>De Novo Genome Project of Cupriavidus basilensis OR16.</title>
        <authorList>
            <person name="Cserhati M."/>
            <person name="Kriszt B."/>
            <person name="Szoboszlay S."/>
            <person name="Toth A."/>
            <person name="Szabo I."/>
            <person name="Tancsics A."/>
            <person name="Nagy I."/>
            <person name="Horvath B."/>
            <person name="Nagy I."/>
            <person name="Kukolya J."/>
        </authorList>
    </citation>
    <scope>NUCLEOTIDE SEQUENCE [LARGE SCALE GENOMIC DNA]</scope>
    <source>
        <strain evidence="8 9">OR16</strain>
    </source>
</reference>
<accession>H1S4A8</accession>
<dbReference type="FunFam" id="1.10.10.60:FF:000132">
    <property type="entry name" value="AraC family transcriptional regulator"/>
    <property type="match status" value="1"/>
</dbReference>
<dbReference type="Pfam" id="PF12833">
    <property type="entry name" value="HTH_18"/>
    <property type="match status" value="1"/>
</dbReference>
<evidence type="ECO:0000256" key="2">
    <source>
        <dbReference type="ARBA" id="ARBA00023015"/>
    </source>
</evidence>
<dbReference type="Pfam" id="PF02311">
    <property type="entry name" value="AraC_binding"/>
    <property type="match status" value="1"/>
</dbReference>
<dbReference type="PATRIC" id="fig|1127483.3.peg.2629"/>
<evidence type="ECO:0000313" key="9">
    <source>
        <dbReference type="Proteomes" id="UP000005808"/>
    </source>
</evidence>
<dbReference type="GO" id="GO:0043565">
    <property type="term" value="F:sequence-specific DNA binding"/>
    <property type="evidence" value="ECO:0007669"/>
    <property type="project" value="InterPro"/>
</dbReference>
<dbReference type="InterPro" id="IPR011051">
    <property type="entry name" value="RmlC_Cupin_sf"/>
</dbReference>
<dbReference type="InterPro" id="IPR018062">
    <property type="entry name" value="HTH_AraC-typ_CS"/>
</dbReference>
<name>H1S4A8_9BURK</name>